<dbReference type="PRINTS" id="PR00722">
    <property type="entry name" value="CHYMOTRYPSIN"/>
</dbReference>
<keyword evidence="6" id="KW-1185">Reference proteome</keyword>
<evidence type="ECO:0000259" key="4">
    <source>
        <dbReference type="PROSITE" id="PS50240"/>
    </source>
</evidence>
<keyword evidence="2" id="KW-1015">Disulfide bond</keyword>
<dbReference type="OrthoDB" id="1496095at2"/>
<comment type="similarity">
    <text evidence="1">Belongs to the peptidase S1 family.</text>
</comment>
<dbReference type="EMBL" id="WEGJ01000009">
    <property type="protein sequence ID" value="MQY12959.1"/>
    <property type="molecule type" value="Genomic_DNA"/>
</dbReference>
<dbReference type="InterPro" id="IPR009003">
    <property type="entry name" value="Peptidase_S1_PA"/>
</dbReference>
<gene>
    <name evidence="5" type="ORF">SRB5_30980</name>
</gene>
<evidence type="ECO:0000313" key="6">
    <source>
        <dbReference type="Proteomes" id="UP000466345"/>
    </source>
</evidence>
<dbReference type="FunFam" id="2.40.10.10:FF:000002">
    <property type="entry name" value="Transmembrane protease serine"/>
    <property type="match status" value="1"/>
</dbReference>
<accession>A0A7K0CHJ2</accession>
<dbReference type="CDD" id="cd00190">
    <property type="entry name" value="Tryp_SPc"/>
    <property type="match status" value="1"/>
</dbReference>
<dbReference type="InterPro" id="IPR033116">
    <property type="entry name" value="TRYPSIN_SER"/>
</dbReference>
<dbReference type="PANTHER" id="PTHR24276:SF98">
    <property type="entry name" value="FI18310P1-RELATED"/>
    <property type="match status" value="1"/>
</dbReference>
<dbReference type="PANTHER" id="PTHR24276">
    <property type="entry name" value="POLYSERASE-RELATED"/>
    <property type="match status" value="1"/>
</dbReference>
<sequence>MRNPPRSTAWAAAAALAAAVLQPTTAAADGVVIGGHPVRISESPWIVALSSRAWYGNARSGQYCAGVLVAPDKVITVAHCLSEPVLGVPLQQVPDLRVIAGRGDLRSDAGEEIPVRDAWVNPRHDPWTNAGDIAVITLDHPVRAAAPITLADRGDDRSYDPGNPARVYGWGDTAGDGRYATSLRAAQLRLLTDETCAKAYPPGSPDGTYQADSMLCAGDPAGGRDSCQGDSGGPLVVGGRLVGLVSWGSGCGEPEHPGVYTRVSGVAGLIAAH</sequence>
<dbReference type="InterPro" id="IPR050430">
    <property type="entry name" value="Peptidase_S1"/>
</dbReference>
<evidence type="ECO:0000256" key="3">
    <source>
        <dbReference type="SAM" id="SignalP"/>
    </source>
</evidence>
<dbReference type="EC" id="3.4.21.4" evidence="5"/>
<dbReference type="SUPFAM" id="SSF50494">
    <property type="entry name" value="Trypsin-like serine proteases"/>
    <property type="match status" value="1"/>
</dbReference>
<dbReference type="InterPro" id="IPR043504">
    <property type="entry name" value="Peptidase_S1_PA_chymotrypsin"/>
</dbReference>
<dbReference type="AlphaFoldDB" id="A0A7K0CHJ2"/>
<dbReference type="GO" id="GO:0004252">
    <property type="term" value="F:serine-type endopeptidase activity"/>
    <property type="evidence" value="ECO:0007669"/>
    <property type="project" value="UniProtKB-EC"/>
</dbReference>
<keyword evidence="5" id="KW-0378">Hydrolase</keyword>
<keyword evidence="3" id="KW-0732">Signal</keyword>
<feature type="domain" description="Peptidase S1" evidence="4">
    <location>
        <begin position="32"/>
        <end position="273"/>
    </location>
</feature>
<evidence type="ECO:0000256" key="1">
    <source>
        <dbReference type="ARBA" id="ARBA00007664"/>
    </source>
</evidence>
<protein>
    <submittedName>
        <fullName evidence="5">Trypsin</fullName>
        <ecNumber evidence="5">3.4.21.4</ecNumber>
    </submittedName>
</protein>
<dbReference type="Proteomes" id="UP000466345">
    <property type="component" value="Unassembled WGS sequence"/>
</dbReference>
<evidence type="ECO:0000313" key="5">
    <source>
        <dbReference type="EMBL" id="MQY12959.1"/>
    </source>
</evidence>
<dbReference type="Gene3D" id="2.40.10.10">
    <property type="entry name" value="Trypsin-like serine proteases"/>
    <property type="match status" value="1"/>
</dbReference>
<dbReference type="PROSITE" id="PS00135">
    <property type="entry name" value="TRYPSIN_SER"/>
    <property type="match status" value="1"/>
</dbReference>
<dbReference type="InterPro" id="IPR001254">
    <property type="entry name" value="Trypsin_dom"/>
</dbReference>
<dbReference type="InterPro" id="IPR001314">
    <property type="entry name" value="Peptidase_S1A"/>
</dbReference>
<comment type="caution">
    <text evidence="5">The sequence shown here is derived from an EMBL/GenBank/DDBJ whole genome shotgun (WGS) entry which is preliminary data.</text>
</comment>
<dbReference type="SMART" id="SM00020">
    <property type="entry name" value="Tryp_SPc"/>
    <property type="match status" value="1"/>
</dbReference>
<dbReference type="GO" id="GO:0006508">
    <property type="term" value="P:proteolysis"/>
    <property type="evidence" value="ECO:0007669"/>
    <property type="project" value="InterPro"/>
</dbReference>
<feature type="chain" id="PRO_5029532929" evidence="3">
    <location>
        <begin position="29"/>
        <end position="273"/>
    </location>
</feature>
<feature type="signal peptide" evidence="3">
    <location>
        <begin position="1"/>
        <end position="28"/>
    </location>
</feature>
<name>A0A7K0CHJ2_9ACTN</name>
<evidence type="ECO:0000256" key="2">
    <source>
        <dbReference type="ARBA" id="ARBA00023157"/>
    </source>
</evidence>
<reference evidence="5 6" key="1">
    <citation type="submission" date="2019-10" db="EMBL/GenBank/DDBJ databases">
        <title>Streptomyces smaragdinus sp. nov. and Streptomyces fabii sp. nov., isolated from the gut of fungus growing-termite Macrotermes natalensis.</title>
        <authorList>
            <person name="Schwitalla J."/>
            <person name="Benndorf R."/>
            <person name="Martin K."/>
            <person name="De Beer W."/>
            <person name="Kaster A.-K."/>
            <person name="Vollmers J."/>
            <person name="Poulsen M."/>
            <person name="Beemelmanns C."/>
        </authorList>
    </citation>
    <scope>NUCLEOTIDE SEQUENCE [LARGE SCALE GENOMIC DNA]</scope>
    <source>
        <strain evidence="5 6">RB5</strain>
    </source>
</reference>
<dbReference type="PROSITE" id="PS50240">
    <property type="entry name" value="TRYPSIN_DOM"/>
    <property type="match status" value="1"/>
</dbReference>
<dbReference type="RefSeq" id="WP_153452536.1">
    <property type="nucleotide sequence ID" value="NZ_WEGJ01000009.1"/>
</dbReference>
<dbReference type="Pfam" id="PF00089">
    <property type="entry name" value="Trypsin"/>
    <property type="match status" value="1"/>
</dbReference>
<proteinExistence type="inferred from homology"/>
<organism evidence="5 6">
    <name type="scientific">Streptomyces smaragdinus</name>
    <dbReference type="NCBI Taxonomy" id="2585196"/>
    <lineage>
        <taxon>Bacteria</taxon>
        <taxon>Bacillati</taxon>
        <taxon>Actinomycetota</taxon>
        <taxon>Actinomycetes</taxon>
        <taxon>Kitasatosporales</taxon>
        <taxon>Streptomycetaceae</taxon>
        <taxon>Streptomyces</taxon>
    </lineage>
</organism>